<organism evidence="1">
    <name type="scientific">uncultured Gemmatimonadaceae bacterium</name>
    <dbReference type="NCBI Taxonomy" id="246130"/>
    <lineage>
        <taxon>Bacteria</taxon>
        <taxon>Pseudomonadati</taxon>
        <taxon>Gemmatimonadota</taxon>
        <taxon>Gemmatimonadia</taxon>
        <taxon>Gemmatimonadales</taxon>
        <taxon>Gemmatimonadaceae</taxon>
        <taxon>environmental samples</taxon>
    </lineage>
</organism>
<protein>
    <submittedName>
        <fullName evidence="1">Uncharacterized protein</fullName>
    </submittedName>
</protein>
<proteinExistence type="predicted"/>
<name>A0A6J4MDD4_9BACT</name>
<dbReference type="AlphaFoldDB" id="A0A6J4MDD4"/>
<reference evidence="1" key="1">
    <citation type="submission" date="2020-02" db="EMBL/GenBank/DDBJ databases">
        <authorList>
            <person name="Meier V. D."/>
        </authorList>
    </citation>
    <scope>NUCLEOTIDE SEQUENCE</scope>
    <source>
        <strain evidence="1">AVDCRST_MAG40</strain>
    </source>
</reference>
<feature type="non-terminal residue" evidence="1">
    <location>
        <position position="1"/>
    </location>
</feature>
<accession>A0A6J4MDD4</accession>
<sequence>PPGLVDDETVARLWAALDRAGKGAALRARFLDLTAVRR</sequence>
<dbReference type="EMBL" id="CADCTX010000852">
    <property type="protein sequence ID" value="CAA9354890.1"/>
    <property type="molecule type" value="Genomic_DNA"/>
</dbReference>
<evidence type="ECO:0000313" key="1">
    <source>
        <dbReference type="EMBL" id="CAA9354890.1"/>
    </source>
</evidence>
<gene>
    <name evidence="1" type="ORF">AVDCRST_MAG40-3099</name>
</gene>